<keyword evidence="1" id="KW-0472">Membrane</keyword>
<dbReference type="GeneID" id="93587794"/>
<name>A0A436ZXJ2_ARTFL</name>
<dbReference type="RefSeq" id="XP_067489248.1">
    <property type="nucleotide sequence ID" value="XM_067634749.1"/>
</dbReference>
<organism evidence="2 3">
    <name type="scientific">Arthrobotrys flagrans</name>
    <name type="common">Nematode-trapping fungus</name>
    <name type="synonym">Trichothecium flagrans</name>
    <dbReference type="NCBI Taxonomy" id="97331"/>
    <lineage>
        <taxon>Eukaryota</taxon>
        <taxon>Fungi</taxon>
        <taxon>Dikarya</taxon>
        <taxon>Ascomycota</taxon>
        <taxon>Pezizomycotina</taxon>
        <taxon>Orbiliomycetes</taxon>
        <taxon>Orbiliales</taxon>
        <taxon>Orbiliaceae</taxon>
        <taxon>Arthrobotrys</taxon>
    </lineage>
</organism>
<feature type="transmembrane region" description="Helical" evidence="1">
    <location>
        <begin position="164"/>
        <end position="189"/>
    </location>
</feature>
<evidence type="ECO:0000256" key="1">
    <source>
        <dbReference type="SAM" id="Phobius"/>
    </source>
</evidence>
<feature type="transmembrane region" description="Helical" evidence="1">
    <location>
        <begin position="60"/>
        <end position="79"/>
    </location>
</feature>
<dbReference type="STRING" id="97331.A0A436ZXJ2"/>
<dbReference type="Pfam" id="PF11915">
    <property type="entry name" value="DUF3433"/>
    <property type="match status" value="1"/>
</dbReference>
<reference evidence="2 3" key="1">
    <citation type="submission" date="2019-01" db="EMBL/GenBank/DDBJ databases">
        <title>Intercellular communication is required for trap formation in the nematode-trapping fungus Duddingtonia flagrans.</title>
        <authorList>
            <person name="Youssar L."/>
            <person name="Wernet V."/>
            <person name="Hensel N."/>
            <person name="Hildebrandt H.-G."/>
            <person name="Fischer R."/>
        </authorList>
    </citation>
    <scope>NUCLEOTIDE SEQUENCE [LARGE SCALE GENOMIC DNA]</scope>
    <source>
        <strain evidence="2 3">CBS H-5679</strain>
    </source>
</reference>
<dbReference type="VEuPathDB" id="FungiDB:DFL_005483"/>
<proteinExistence type="predicted"/>
<keyword evidence="1" id="KW-0812">Transmembrane</keyword>
<dbReference type="AlphaFoldDB" id="A0A436ZXJ2"/>
<dbReference type="PANTHER" id="PTHR37544">
    <property type="entry name" value="SPRAY-RELATED"/>
    <property type="match status" value="1"/>
</dbReference>
<gene>
    <name evidence="2" type="ORF">DFL_005483</name>
</gene>
<sequence length="326" mass="36317">MEYELRPVEKSGEIYHQPAPASSSNASISPIEGNVVSETASMRRHDKVVTGWMPLVLRPWSLLIFLLVFIGIFITLIGLYVRSKRDQGLSNERESRHYLWIYGPTAVFIVLAAFWRHLDYQIKLLMPYVELANGPKHAKLTVMLDYISPFQPVAFWHACKNRHWLVIISATGFAMLKIAVIFATGLFILQGTALQTADNDLLSYQTQFSAAGFDPYLDARASLTVFGAAALNLSYPAGTSRNSAIQTFTNFGNVSLDNIASISVPADVFSAKLDCQPARLEWIDDRDLVNEITPLSQFYSTTAFVPGCTLKKVRLDAPGWMGNDTQ</sequence>
<dbReference type="Proteomes" id="UP000283090">
    <property type="component" value="Unassembled WGS sequence"/>
</dbReference>
<accession>A0A436ZXJ2</accession>
<dbReference type="InterPro" id="IPR021840">
    <property type="entry name" value="DUF3433"/>
</dbReference>
<protein>
    <submittedName>
        <fullName evidence="2">Uncharacterized protein</fullName>
    </submittedName>
</protein>
<keyword evidence="1" id="KW-1133">Transmembrane helix</keyword>
<comment type="caution">
    <text evidence="2">The sequence shown here is derived from an EMBL/GenBank/DDBJ whole genome shotgun (WGS) entry which is preliminary data.</text>
</comment>
<dbReference type="OrthoDB" id="5332281at2759"/>
<keyword evidence="3" id="KW-1185">Reference proteome</keyword>
<evidence type="ECO:0000313" key="3">
    <source>
        <dbReference type="Proteomes" id="UP000283090"/>
    </source>
</evidence>
<feature type="transmembrane region" description="Helical" evidence="1">
    <location>
        <begin position="99"/>
        <end position="118"/>
    </location>
</feature>
<evidence type="ECO:0000313" key="2">
    <source>
        <dbReference type="EMBL" id="RVD83704.1"/>
    </source>
</evidence>
<dbReference type="EMBL" id="SAEB01000007">
    <property type="protein sequence ID" value="RVD83704.1"/>
    <property type="molecule type" value="Genomic_DNA"/>
</dbReference>